<dbReference type="RefSeq" id="WP_309861798.1">
    <property type="nucleotide sequence ID" value="NZ_JAVDQG010000001.1"/>
</dbReference>
<feature type="transmembrane region" description="Helical" evidence="2">
    <location>
        <begin position="7"/>
        <end position="30"/>
    </location>
</feature>
<protein>
    <submittedName>
        <fullName evidence="3">Uncharacterized protein</fullName>
    </submittedName>
</protein>
<evidence type="ECO:0000256" key="1">
    <source>
        <dbReference type="SAM" id="MobiDB-lite"/>
    </source>
</evidence>
<gene>
    <name evidence="3" type="ORF">JOE21_000434</name>
</gene>
<feature type="region of interest" description="Disordered" evidence="1">
    <location>
        <begin position="84"/>
        <end position="104"/>
    </location>
</feature>
<keyword evidence="2" id="KW-1133">Transmembrane helix</keyword>
<evidence type="ECO:0000313" key="3">
    <source>
        <dbReference type="EMBL" id="MDR6224446.1"/>
    </source>
</evidence>
<accession>A0ABU1II43</accession>
<dbReference type="Proteomes" id="UP001185012">
    <property type="component" value="Unassembled WGS sequence"/>
</dbReference>
<comment type="caution">
    <text evidence="3">The sequence shown here is derived from an EMBL/GenBank/DDBJ whole genome shotgun (WGS) entry which is preliminary data.</text>
</comment>
<sequence>MTKPIRFQWIPVIVGTLIAVNLMLIGLIVARNVTVFPESVPTWAQPGTPQLTTDYRMELESTTREGSWVVEHYRKIKIRLDENGKEVEQSPTSEQTHIRYWNGE</sequence>
<keyword evidence="4" id="KW-1185">Reference proteome</keyword>
<reference evidence="3 4" key="1">
    <citation type="submission" date="2023-07" db="EMBL/GenBank/DDBJ databases">
        <title>Genomic Encyclopedia of Type Strains, Phase IV (KMG-IV): sequencing the most valuable type-strain genomes for metagenomic binning, comparative biology and taxonomic classification.</title>
        <authorList>
            <person name="Goeker M."/>
        </authorList>
    </citation>
    <scope>NUCLEOTIDE SEQUENCE [LARGE SCALE GENOMIC DNA]</scope>
    <source>
        <strain evidence="3 4">DSM 45903</strain>
    </source>
</reference>
<keyword evidence="2" id="KW-0812">Transmembrane</keyword>
<proteinExistence type="predicted"/>
<evidence type="ECO:0000313" key="4">
    <source>
        <dbReference type="Proteomes" id="UP001185012"/>
    </source>
</evidence>
<dbReference type="EMBL" id="JAVDQG010000001">
    <property type="protein sequence ID" value="MDR6224446.1"/>
    <property type="molecule type" value="Genomic_DNA"/>
</dbReference>
<organism evidence="3 4">
    <name type="scientific">Desmospora profundinema</name>
    <dbReference type="NCBI Taxonomy" id="1571184"/>
    <lineage>
        <taxon>Bacteria</taxon>
        <taxon>Bacillati</taxon>
        <taxon>Bacillota</taxon>
        <taxon>Bacilli</taxon>
        <taxon>Bacillales</taxon>
        <taxon>Thermoactinomycetaceae</taxon>
        <taxon>Desmospora</taxon>
    </lineage>
</organism>
<keyword evidence="2" id="KW-0472">Membrane</keyword>
<evidence type="ECO:0000256" key="2">
    <source>
        <dbReference type="SAM" id="Phobius"/>
    </source>
</evidence>
<name>A0ABU1II43_9BACL</name>